<keyword evidence="1" id="KW-0472">Membrane</keyword>
<dbReference type="Pfam" id="PF10333">
    <property type="entry name" value="Pga1"/>
    <property type="match status" value="1"/>
</dbReference>
<evidence type="ECO:0000256" key="2">
    <source>
        <dbReference type="SAM" id="SignalP"/>
    </source>
</evidence>
<keyword evidence="2" id="KW-0732">Signal</keyword>
<keyword evidence="1" id="KW-0812">Transmembrane</keyword>
<evidence type="ECO:0000313" key="3">
    <source>
        <dbReference type="EMBL" id="ODV97148.1"/>
    </source>
</evidence>
<dbReference type="Proteomes" id="UP000094236">
    <property type="component" value="Unassembled WGS sequence"/>
</dbReference>
<dbReference type="EMBL" id="KV454012">
    <property type="protein sequence ID" value="ODV97148.1"/>
    <property type="molecule type" value="Genomic_DNA"/>
</dbReference>
<keyword evidence="4" id="KW-1185">Reference proteome</keyword>
<evidence type="ECO:0008006" key="5">
    <source>
        <dbReference type="Google" id="ProtNLM"/>
    </source>
</evidence>
<dbReference type="InterPro" id="IPR019433">
    <property type="entry name" value="GPI_ManTrfase_II_coact_Pga1"/>
</dbReference>
<organism evidence="3 4">
    <name type="scientific">Pachysolen tannophilus NRRL Y-2460</name>
    <dbReference type="NCBI Taxonomy" id="669874"/>
    <lineage>
        <taxon>Eukaryota</taxon>
        <taxon>Fungi</taxon>
        <taxon>Dikarya</taxon>
        <taxon>Ascomycota</taxon>
        <taxon>Saccharomycotina</taxon>
        <taxon>Pichiomycetes</taxon>
        <taxon>Pachysolenaceae</taxon>
        <taxon>Pachysolen</taxon>
    </lineage>
</organism>
<accession>A0A1E4TZQ2</accession>
<gene>
    <name evidence="3" type="ORF">PACTADRAFT_1727</name>
</gene>
<proteinExistence type="predicted"/>
<reference evidence="4" key="1">
    <citation type="submission" date="2016-05" db="EMBL/GenBank/DDBJ databases">
        <title>Comparative genomics of biotechnologically important yeasts.</title>
        <authorList>
            <consortium name="DOE Joint Genome Institute"/>
            <person name="Riley R."/>
            <person name="Haridas S."/>
            <person name="Wolfe K.H."/>
            <person name="Lopes M.R."/>
            <person name="Hittinger C.T."/>
            <person name="Goker M."/>
            <person name="Salamov A."/>
            <person name="Wisecaver J."/>
            <person name="Long T.M."/>
            <person name="Aerts A.L."/>
            <person name="Barry K."/>
            <person name="Choi C."/>
            <person name="Clum A."/>
            <person name="Coughlan A.Y."/>
            <person name="Deshpande S."/>
            <person name="Douglass A.P."/>
            <person name="Hanson S.J."/>
            <person name="Klenk H.-P."/>
            <person name="Labutti K."/>
            <person name="Lapidus A."/>
            <person name="Lindquist E."/>
            <person name="Lipzen A."/>
            <person name="Meier-Kolthoff J.P."/>
            <person name="Ohm R.A."/>
            <person name="Otillar R.P."/>
            <person name="Pangilinan J."/>
            <person name="Peng Y."/>
            <person name="Rokas A."/>
            <person name="Rosa C.A."/>
            <person name="Scheuner C."/>
            <person name="Sibirny A.A."/>
            <person name="Slot J.C."/>
            <person name="Stielow J.B."/>
            <person name="Sun H."/>
            <person name="Kurtzman C.P."/>
            <person name="Blackwell M."/>
            <person name="Grigoriev I.V."/>
            <person name="Jeffries T.W."/>
        </authorList>
    </citation>
    <scope>NUCLEOTIDE SEQUENCE [LARGE SCALE GENOMIC DNA]</scope>
    <source>
        <strain evidence="4">NRRL Y-2460</strain>
    </source>
</reference>
<feature type="signal peptide" evidence="2">
    <location>
        <begin position="1"/>
        <end position="21"/>
    </location>
</feature>
<name>A0A1E4TZQ2_PACTA</name>
<evidence type="ECO:0000313" key="4">
    <source>
        <dbReference type="Proteomes" id="UP000094236"/>
    </source>
</evidence>
<evidence type="ECO:0000256" key="1">
    <source>
        <dbReference type="SAM" id="Phobius"/>
    </source>
</evidence>
<feature type="chain" id="PRO_5009163441" description="Protein BIG1" evidence="2">
    <location>
        <begin position="22"/>
        <end position="270"/>
    </location>
</feature>
<sequence>MRIILISWLLLLVFYPQKILANTETISLSIPPSRDIYKLNAFELRSNDVHISSSLISANKLPTLELPNSKFKNQRIILDLLSIHKEIIDELNNNDLEKNLNDSENLIIIELWLEVINQSSRWKNFNFKVCWNALNPIEIDLNHKVISLDSDSSDFFLEKKQNEKHIKRFINNNYTDYSSLILNDDRKDFLVIKITPNYYFSTKFNDYKVENLDQYLDGILLDIGEIDSTYLIWLIGSVFCYIFLGIGFSWIIYKFIFSKIDLEEQKDKLL</sequence>
<keyword evidence="1" id="KW-1133">Transmembrane helix</keyword>
<dbReference type="AlphaFoldDB" id="A0A1E4TZQ2"/>
<protein>
    <recommendedName>
        <fullName evidence="5">Protein BIG1</fullName>
    </recommendedName>
</protein>
<feature type="transmembrane region" description="Helical" evidence="1">
    <location>
        <begin position="230"/>
        <end position="253"/>
    </location>
</feature>